<evidence type="ECO:0000313" key="4">
    <source>
        <dbReference type="Proteomes" id="UP000004310"/>
    </source>
</evidence>
<gene>
    <name evidence="3" type="ORF">FP2506_13874</name>
</gene>
<feature type="transmembrane region" description="Helical" evidence="2">
    <location>
        <begin position="78"/>
        <end position="97"/>
    </location>
</feature>
<evidence type="ECO:0000313" key="3">
    <source>
        <dbReference type="EMBL" id="EAU41526.1"/>
    </source>
</evidence>
<dbReference type="STRING" id="217511.GCA_001463845_02380"/>
<dbReference type="EMBL" id="AATP01000002">
    <property type="protein sequence ID" value="EAU41526.1"/>
    <property type="molecule type" value="Genomic_DNA"/>
</dbReference>
<feature type="transmembrane region" description="Helical" evidence="2">
    <location>
        <begin position="42"/>
        <end position="66"/>
    </location>
</feature>
<feature type="compositionally biased region" description="Polar residues" evidence="1">
    <location>
        <begin position="167"/>
        <end position="179"/>
    </location>
</feature>
<evidence type="ECO:0008006" key="5">
    <source>
        <dbReference type="Google" id="ProtNLM"/>
    </source>
</evidence>
<feature type="region of interest" description="Disordered" evidence="1">
    <location>
        <begin position="153"/>
        <end position="179"/>
    </location>
</feature>
<dbReference type="HOGENOM" id="CLU_063844_2_1_5"/>
<name>Q0G4F5_9HYPH</name>
<accession>Q0G4F5</accession>
<proteinExistence type="predicted"/>
<sequence length="279" mass="27633">MIAWGAVIAGVILAVAIQLMLGLLGLGLGFGGLPGTDRSVTALASAAGIYSLVAALTGLFVGAFATSRFAGLSEKIDSILHGLVTWAVATLLVVLVLGGTASSVLGGAFGAVGASVEGLSTAASNLAMPVSTGSSLPASVAADLRALAFANTEASTGTDTGDEQTDNAETAQASPEPTNGVENFSAIAAALSETASSNERQTAVQAIQQLGGLSEAAAEQRLAGYQQSFDEMARSARQAADDAARSVAAASFSAFVALLLGAIVSILGGFLGRSRGERI</sequence>
<evidence type="ECO:0000256" key="1">
    <source>
        <dbReference type="SAM" id="MobiDB-lite"/>
    </source>
</evidence>
<dbReference type="AlphaFoldDB" id="Q0G4F5"/>
<keyword evidence="2" id="KW-0812">Transmembrane</keyword>
<comment type="caution">
    <text evidence="3">The sequence shown here is derived from an EMBL/GenBank/DDBJ whole genome shotgun (WGS) entry which is preliminary data.</text>
</comment>
<evidence type="ECO:0000256" key="2">
    <source>
        <dbReference type="SAM" id="Phobius"/>
    </source>
</evidence>
<dbReference type="Proteomes" id="UP000004310">
    <property type="component" value="Unassembled WGS sequence"/>
</dbReference>
<reference evidence="3 4" key="1">
    <citation type="journal article" date="2010" name="J. Bacteriol.">
        <title>Genome sequence of Fulvimarina pelagi HTCC2506T, a Mn(II)-oxidizing alphaproteobacterium possessing an aerobic anoxygenic photosynthetic gene cluster and Xanthorhodopsin.</title>
        <authorList>
            <person name="Kang I."/>
            <person name="Oh H.M."/>
            <person name="Lim S.I."/>
            <person name="Ferriera S."/>
            <person name="Giovannoni S.J."/>
            <person name="Cho J.C."/>
        </authorList>
    </citation>
    <scope>NUCLEOTIDE SEQUENCE [LARGE SCALE GENOMIC DNA]</scope>
    <source>
        <strain evidence="3 4">HTCC2506</strain>
    </source>
</reference>
<feature type="transmembrane region" description="Helical" evidence="2">
    <location>
        <begin position="7"/>
        <end position="30"/>
    </location>
</feature>
<keyword evidence="4" id="KW-1185">Reference proteome</keyword>
<feature type="transmembrane region" description="Helical" evidence="2">
    <location>
        <begin position="247"/>
        <end position="271"/>
    </location>
</feature>
<keyword evidence="2" id="KW-1133">Transmembrane helix</keyword>
<protein>
    <recommendedName>
        <fullName evidence="5">PhnA-like protein</fullName>
    </recommendedName>
</protein>
<keyword evidence="2" id="KW-0472">Membrane</keyword>
<dbReference type="eggNOG" id="COG1196">
    <property type="taxonomic scope" value="Bacteria"/>
</dbReference>
<organism evidence="3 4">
    <name type="scientific">Fulvimarina pelagi HTCC2506</name>
    <dbReference type="NCBI Taxonomy" id="314231"/>
    <lineage>
        <taxon>Bacteria</taxon>
        <taxon>Pseudomonadati</taxon>
        <taxon>Pseudomonadota</taxon>
        <taxon>Alphaproteobacteria</taxon>
        <taxon>Hyphomicrobiales</taxon>
        <taxon>Aurantimonadaceae</taxon>
        <taxon>Fulvimarina</taxon>
    </lineage>
</organism>